<protein>
    <submittedName>
        <fullName evidence="1">Uncharacterized protein</fullName>
    </submittedName>
</protein>
<evidence type="ECO:0000313" key="2">
    <source>
        <dbReference type="Proteomes" id="UP000295649"/>
    </source>
</evidence>
<name>A0ABY2CLC1_METMH</name>
<evidence type="ECO:0000313" key="1">
    <source>
        <dbReference type="EMBL" id="TCV83134.1"/>
    </source>
</evidence>
<comment type="caution">
    <text evidence="1">The sequence shown here is derived from an EMBL/GenBank/DDBJ whole genome shotgun (WGS) entry which is preliminary data.</text>
</comment>
<dbReference type="EMBL" id="SMCN01000010">
    <property type="protein sequence ID" value="TCV83134.1"/>
    <property type="molecule type" value="Genomic_DNA"/>
</dbReference>
<organism evidence="1 2">
    <name type="scientific">Methylomonas methanica</name>
    <dbReference type="NCBI Taxonomy" id="421"/>
    <lineage>
        <taxon>Bacteria</taxon>
        <taxon>Pseudomonadati</taxon>
        <taxon>Pseudomonadota</taxon>
        <taxon>Gammaproteobacteria</taxon>
        <taxon>Methylococcales</taxon>
        <taxon>Methylococcaceae</taxon>
        <taxon>Methylomonas</taxon>
    </lineage>
</organism>
<keyword evidence="2" id="KW-1185">Reference proteome</keyword>
<sequence length="39" mass="4269">MPDFDKNQLAWLAAPEIFGSLLHQMLAKTPLNIGTDTGI</sequence>
<proteinExistence type="predicted"/>
<reference evidence="1 2" key="1">
    <citation type="submission" date="2019-03" db="EMBL/GenBank/DDBJ databases">
        <title>Systems level insights into methane cycling in arid and semi-arid ecosystems.</title>
        <authorList>
            <person name="Kalyuzhnaya M."/>
        </authorList>
    </citation>
    <scope>NUCLEOTIDE SEQUENCE [LARGE SCALE GENOMIC DNA]</scope>
    <source>
        <strain evidence="1 2">S-1</strain>
    </source>
</reference>
<accession>A0ABY2CLC1</accession>
<gene>
    <name evidence="1" type="ORF">EDE11_11092</name>
</gene>
<dbReference type="Proteomes" id="UP000295649">
    <property type="component" value="Unassembled WGS sequence"/>
</dbReference>